<accession>A0A090PZY0</accession>
<protein>
    <submittedName>
        <fullName evidence="2">Uncharacterized protein</fullName>
    </submittedName>
</protein>
<gene>
    <name evidence="2" type="ORF">JCM19294_1917</name>
</gene>
<organism evidence="2 3">
    <name type="scientific">Nonlabens tegetincola</name>
    <dbReference type="NCBI Taxonomy" id="323273"/>
    <lineage>
        <taxon>Bacteria</taxon>
        <taxon>Pseudomonadati</taxon>
        <taxon>Bacteroidota</taxon>
        <taxon>Flavobacteriia</taxon>
        <taxon>Flavobacteriales</taxon>
        <taxon>Flavobacteriaceae</taxon>
        <taxon>Nonlabens</taxon>
    </lineage>
</organism>
<dbReference type="EMBL" id="BBML01000002">
    <property type="protein sequence ID" value="GAK96404.1"/>
    <property type="molecule type" value="Genomic_DNA"/>
</dbReference>
<dbReference type="Proteomes" id="UP000029221">
    <property type="component" value="Unassembled WGS sequence"/>
</dbReference>
<evidence type="ECO:0000313" key="3">
    <source>
        <dbReference type="Proteomes" id="UP000029221"/>
    </source>
</evidence>
<dbReference type="AlphaFoldDB" id="A0A090PZY0"/>
<comment type="caution">
    <text evidence="2">The sequence shown here is derived from an EMBL/GenBank/DDBJ whole genome shotgun (WGS) entry which is preliminary data.</text>
</comment>
<name>A0A090PZY0_9FLAO</name>
<proteinExistence type="predicted"/>
<evidence type="ECO:0000256" key="1">
    <source>
        <dbReference type="SAM" id="MobiDB-lite"/>
    </source>
</evidence>
<evidence type="ECO:0000313" key="2">
    <source>
        <dbReference type="EMBL" id="GAK96404.1"/>
    </source>
</evidence>
<reference evidence="2" key="1">
    <citation type="journal article" date="2014" name="Genome Announc.">
        <title>Draft Genome Sequences of Marine Flavobacterium Nonlabens Strains NR17, NR24, NR27, NR32, NR33, and Ara13.</title>
        <authorList>
            <person name="Nakanishi M."/>
            <person name="Meirelles P."/>
            <person name="Suzuki R."/>
            <person name="Takatani N."/>
            <person name="Mino S."/>
            <person name="Suda W."/>
            <person name="Oshima K."/>
            <person name="Hattori M."/>
            <person name="Ohkuma M."/>
            <person name="Hosokawa M."/>
            <person name="Miyashita K."/>
            <person name="Thompson F.L."/>
            <person name="Niwa A."/>
            <person name="Sawabe T."/>
            <person name="Sawabe T."/>
        </authorList>
    </citation>
    <scope>NUCLEOTIDE SEQUENCE [LARGE SCALE GENOMIC DNA]</scope>
    <source>
        <strain evidence="2">JCM 19294</strain>
    </source>
</reference>
<keyword evidence="3" id="KW-1185">Reference proteome</keyword>
<feature type="region of interest" description="Disordered" evidence="1">
    <location>
        <begin position="22"/>
        <end position="49"/>
    </location>
</feature>
<sequence>MNDTINNNSQFDLDIFQQSIKQGIPESLPDPYVYDNSVNHAPKRKKNSQ</sequence>